<organism evidence="1 2">
    <name type="scientific">Fervidicella metallireducens AeB</name>
    <dbReference type="NCBI Taxonomy" id="1403537"/>
    <lineage>
        <taxon>Bacteria</taxon>
        <taxon>Bacillati</taxon>
        <taxon>Bacillota</taxon>
        <taxon>Clostridia</taxon>
        <taxon>Eubacteriales</taxon>
        <taxon>Clostridiaceae</taxon>
        <taxon>Fervidicella</taxon>
    </lineage>
</organism>
<keyword evidence="2" id="KW-1185">Reference proteome</keyword>
<accession>A0A017RWW5</accession>
<protein>
    <submittedName>
        <fullName evidence="1">Uncharacterized protein</fullName>
    </submittedName>
</protein>
<dbReference type="RefSeq" id="WP_161633585.1">
    <property type="nucleotide sequence ID" value="NZ_AZQP01000008.1"/>
</dbReference>
<gene>
    <name evidence="1" type="ORF">Q428_04255</name>
</gene>
<comment type="caution">
    <text evidence="1">The sequence shown here is derived from an EMBL/GenBank/DDBJ whole genome shotgun (WGS) entry which is preliminary data.</text>
</comment>
<name>A0A017RWW5_9CLOT</name>
<reference evidence="1 2" key="1">
    <citation type="journal article" date="2014" name="Genome Announc.">
        <title>Draft Genome Sequence of Fervidicella metallireducens Strain AeBT, an Iron-Reducing Thermoanaerobe from the Great Artesian Basin.</title>
        <authorList>
            <person name="Patel B.K."/>
        </authorList>
    </citation>
    <scope>NUCLEOTIDE SEQUENCE [LARGE SCALE GENOMIC DNA]</scope>
    <source>
        <strain evidence="1 2">AeB</strain>
    </source>
</reference>
<dbReference type="STRING" id="1403537.Q428_04255"/>
<dbReference type="Proteomes" id="UP000019681">
    <property type="component" value="Unassembled WGS sequence"/>
</dbReference>
<proteinExistence type="predicted"/>
<dbReference type="EMBL" id="AZQP01000008">
    <property type="protein sequence ID" value="EYE89172.1"/>
    <property type="molecule type" value="Genomic_DNA"/>
</dbReference>
<dbReference type="AlphaFoldDB" id="A0A017RWW5"/>
<sequence length="52" mass="5831">MLGRIIKVENGTTKIVTEDNNIISLKTDFLPLNKTTGEYVEIVDGKIVLRIN</sequence>
<evidence type="ECO:0000313" key="1">
    <source>
        <dbReference type="EMBL" id="EYE89172.1"/>
    </source>
</evidence>
<evidence type="ECO:0000313" key="2">
    <source>
        <dbReference type="Proteomes" id="UP000019681"/>
    </source>
</evidence>